<proteinExistence type="predicted"/>
<dbReference type="AlphaFoldDB" id="A0A4U6X3G9"/>
<dbReference type="EMBL" id="PJEX01000460">
    <property type="protein sequence ID" value="TKW49918.1"/>
    <property type="molecule type" value="Genomic_DNA"/>
</dbReference>
<evidence type="ECO:0000256" key="1">
    <source>
        <dbReference type="SAM" id="MobiDB-lite"/>
    </source>
</evidence>
<evidence type="ECO:0000313" key="3">
    <source>
        <dbReference type="Proteomes" id="UP000310108"/>
    </source>
</evidence>
<organism evidence="2 3">
    <name type="scientific">Colletotrichum tanaceti</name>
    <dbReference type="NCBI Taxonomy" id="1306861"/>
    <lineage>
        <taxon>Eukaryota</taxon>
        <taxon>Fungi</taxon>
        <taxon>Dikarya</taxon>
        <taxon>Ascomycota</taxon>
        <taxon>Pezizomycotina</taxon>
        <taxon>Sordariomycetes</taxon>
        <taxon>Hypocreomycetidae</taxon>
        <taxon>Glomerellales</taxon>
        <taxon>Glomerellaceae</taxon>
        <taxon>Colletotrichum</taxon>
        <taxon>Colletotrichum destructivum species complex</taxon>
    </lineage>
</organism>
<feature type="compositionally biased region" description="Polar residues" evidence="1">
    <location>
        <begin position="37"/>
        <end position="49"/>
    </location>
</feature>
<gene>
    <name evidence="2" type="ORF">CTA1_2315</name>
</gene>
<accession>A0A4U6X3G9</accession>
<comment type="caution">
    <text evidence="2">The sequence shown here is derived from an EMBL/GenBank/DDBJ whole genome shotgun (WGS) entry which is preliminary data.</text>
</comment>
<reference evidence="2 3" key="1">
    <citation type="journal article" date="2019" name="PLoS ONE">
        <title>Comparative genome analysis indicates high evolutionary potential of pathogenicity genes in Colletotrichum tanaceti.</title>
        <authorList>
            <person name="Lelwala R.V."/>
            <person name="Korhonen P.K."/>
            <person name="Young N.D."/>
            <person name="Scott J.B."/>
            <person name="Ades P.A."/>
            <person name="Gasser R.B."/>
            <person name="Taylor P.W.J."/>
        </authorList>
    </citation>
    <scope>NUCLEOTIDE SEQUENCE [LARGE SCALE GENOMIC DNA]</scope>
    <source>
        <strain evidence="2">BRIP57314</strain>
    </source>
</reference>
<name>A0A4U6X3G9_9PEZI</name>
<dbReference type="Proteomes" id="UP000310108">
    <property type="component" value="Unassembled WGS sequence"/>
</dbReference>
<protein>
    <submittedName>
        <fullName evidence="2">Uncharacterized protein</fullName>
    </submittedName>
</protein>
<sequence length="105" mass="11549">KLLQSPSTIKLLELPTRRPSPARPQHLSDRSSILGLRTSNNRNSANTLTPPGPRDCAAQASYIYTKTQKPCGITARCRSCRSMTGQSRPSRRSCDGSDARMTTPY</sequence>
<feature type="region of interest" description="Disordered" evidence="1">
    <location>
        <begin position="82"/>
        <end position="105"/>
    </location>
</feature>
<feature type="region of interest" description="Disordered" evidence="1">
    <location>
        <begin position="1"/>
        <end position="53"/>
    </location>
</feature>
<evidence type="ECO:0000313" key="2">
    <source>
        <dbReference type="EMBL" id="TKW49918.1"/>
    </source>
</evidence>
<keyword evidence="3" id="KW-1185">Reference proteome</keyword>
<feature type="non-terminal residue" evidence="2">
    <location>
        <position position="1"/>
    </location>
</feature>